<feature type="transmembrane region" description="Helical" evidence="1">
    <location>
        <begin position="229"/>
        <end position="249"/>
    </location>
</feature>
<feature type="transmembrane region" description="Helical" evidence="1">
    <location>
        <begin position="110"/>
        <end position="128"/>
    </location>
</feature>
<sequence>MGAALRGIRRLAEQTPPSRERFADLLRGLSILAVVLGHWLVTVVGYDEHGELVGRSALPDLPWAHPLTWLFQVVPVFCFVGGYANAVSLTRHRERGGDTAGWLLNRGGRLVRPTTALIVVMAGGAFAAHLLGADPARVRLVVWFTSIPLWFLVVYLVLVVLTPLTYALHRRFGLWVPVVLVCLVASGDVARLLGAQSLSLGSHLFGWLAVYQMGFAWRDGLLPARPRVAAPLLLGGVGALLLLTLVGPYPVSMLNVPGERLHNMSPPSLALLAVAAAQIGIVLLLRDRAARWLRRTGPWTAVVAVNTVILTIFLWHVTAAVLAVFALHLAGILPAYAAGSAGWFAWRVPLLMLCCLALAPLVAVFGPIEVRAARRAVQQLPGRATRPGLALAAHPATRLALALAGFAGVVVALLGNSLSPSTAPTVFGLPTPALVMYLAGAAVLRLLRSASPRDQVRQASGPRRGPP</sequence>
<evidence type="ECO:0000313" key="4">
    <source>
        <dbReference type="Proteomes" id="UP000630097"/>
    </source>
</evidence>
<keyword evidence="1" id="KW-0472">Membrane</keyword>
<feature type="transmembrane region" description="Helical" evidence="1">
    <location>
        <begin position="200"/>
        <end position="217"/>
    </location>
</feature>
<feature type="transmembrane region" description="Helical" evidence="1">
    <location>
        <begin position="269"/>
        <end position="285"/>
    </location>
</feature>
<keyword evidence="1" id="KW-0812">Transmembrane</keyword>
<feature type="transmembrane region" description="Helical" evidence="1">
    <location>
        <begin position="389"/>
        <end position="414"/>
    </location>
</feature>
<feature type="transmembrane region" description="Helical" evidence="1">
    <location>
        <begin position="350"/>
        <end position="368"/>
    </location>
</feature>
<dbReference type="Proteomes" id="UP000630097">
    <property type="component" value="Unassembled WGS sequence"/>
</dbReference>
<feature type="transmembrane region" description="Helical" evidence="1">
    <location>
        <begin position="25"/>
        <end position="46"/>
    </location>
</feature>
<name>A0A8J3PXB9_9ACTN</name>
<gene>
    <name evidence="3" type="ORF">Pka01_59660</name>
</gene>
<keyword evidence="1" id="KW-1133">Transmembrane helix</keyword>
<keyword evidence="4" id="KW-1185">Reference proteome</keyword>
<dbReference type="AlphaFoldDB" id="A0A8J3PXB9"/>
<evidence type="ECO:0000313" key="3">
    <source>
        <dbReference type="EMBL" id="GIG82839.1"/>
    </source>
</evidence>
<feature type="transmembrane region" description="Helical" evidence="1">
    <location>
        <begin position="173"/>
        <end position="194"/>
    </location>
</feature>
<dbReference type="GO" id="GO:0016747">
    <property type="term" value="F:acyltransferase activity, transferring groups other than amino-acyl groups"/>
    <property type="evidence" value="ECO:0007669"/>
    <property type="project" value="InterPro"/>
</dbReference>
<organism evidence="3 4">
    <name type="scientific">Planotetraspora kaengkrachanensis</name>
    <dbReference type="NCBI Taxonomy" id="575193"/>
    <lineage>
        <taxon>Bacteria</taxon>
        <taxon>Bacillati</taxon>
        <taxon>Actinomycetota</taxon>
        <taxon>Actinomycetes</taxon>
        <taxon>Streptosporangiales</taxon>
        <taxon>Streptosporangiaceae</taxon>
        <taxon>Planotetraspora</taxon>
    </lineage>
</organism>
<dbReference type="Pfam" id="PF01757">
    <property type="entry name" value="Acyl_transf_3"/>
    <property type="match status" value="1"/>
</dbReference>
<feature type="transmembrane region" description="Helical" evidence="1">
    <location>
        <begin position="140"/>
        <end position="161"/>
    </location>
</feature>
<accession>A0A8J3PXB9</accession>
<protein>
    <recommendedName>
        <fullName evidence="2">Acyltransferase 3 domain-containing protein</fullName>
    </recommendedName>
</protein>
<feature type="domain" description="Acyltransferase 3" evidence="2">
    <location>
        <begin position="22"/>
        <end position="353"/>
    </location>
</feature>
<proteinExistence type="predicted"/>
<evidence type="ECO:0000256" key="1">
    <source>
        <dbReference type="SAM" id="Phobius"/>
    </source>
</evidence>
<feature type="transmembrane region" description="Helical" evidence="1">
    <location>
        <begin position="66"/>
        <end position="89"/>
    </location>
</feature>
<reference evidence="3 4" key="1">
    <citation type="submission" date="2021-01" db="EMBL/GenBank/DDBJ databases">
        <title>Whole genome shotgun sequence of Planotetraspora kaengkrachanensis NBRC 104272.</title>
        <authorList>
            <person name="Komaki H."/>
            <person name="Tamura T."/>
        </authorList>
    </citation>
    <scope>NUCLEOTIDE SEQUENCE [LARGE SCALE GENOMIC DNA]</scope>
    <source>
        <strain evidence="3 4">NBRC 104272</strain>
    </source>
</reference>
<dbReference type="InterPro" id="IPR002656">
    <property type="entry name" value="Acyl_transf_3_dom"/>
</dbReference>
<dbReference type="EMBL" id="BONV01000033">
    <property type="protein sequence ID" value="GIG82839.1"/>
    <property type="molecule type" value="Genomic_DNA"/>
</dbReference>
<feature type="transmembrane region" description="Helical" evidence="1">
    <location>
        <begin position="297"/>
        <end position="330"/>
    </location>
</feature>
<feature type="transmembrane region" description="Helical" evidence="1">
    <location>
        <begin position="426"/>
        <end position="447"/>
    </location>
</feature>
<evidence type="ECO:0000259" key="2">
    <source>
        <dbReference type="Pfam" id="PF01757"/>
    </source>
</evidence>
<comment type="caution">
    <text evidence="3">The sequence shown here is derived from an EMBL/GenBank/DDBJ whole genome shotgun (WGS) entry which is preliminary data.</text>
</comment>